<evidence type="ECO:0000256" key="7">
    <source>
        <dbReference type="SAM" id="Phobius"/>
    </source>
</evidence>
<evidence type="ECO:0000256" key="3">
    <source>
        <dbReference type="ARBA" id="ARBA00022475"/>
    </source>
</evidence>
<feature type="transmembrane region" description="Helical" evidence="7">
    <location>
        <begin position="105"/>
        <end position="124"/>
    </location>
</feature>
<dbReference type="EMBL" id="CP113524">
    <property type="protein sequence ID" value="WAJ23988.1"/>
    <property type="molecule type" value="Genomic_DNA"/>
</dbReference>
<evidence type="ECO:0000256" key="1">
    <source>
        <dbReference type="ARBA" id="ARBA00004651"/>
    </source>
</evidence>
<reference evidence="9" key="1">
    <citation type="submission" date="2022-11" db="EMBL/GenBank/DDBJ databases">
        <title>Lacrimispora xylanolytica sy1, complete genome.</title>
        <authorList>
            <person name="Choi S."/>
        </authorList>
    </citation>
    <scope>NUCLEOTIDE SEQUENCE</scope>
    <source>
        <strain evidence="9">Sy1</strain>
    </source>
</reference>
<accession>A0ABY7ADX6</accession>
<keyword evidence="10" id="KW-1185">Reference proteome</keyword>
<evidence type="ECO:0000256" key="4">
    <source>
        <dbReference type="ARBA" id="ARBA00022692"/>
    </source>
</evidence>
<keyword evidence="3" id="KW-1003">Cell membrane</keyword>
<feature type="domain" description="Glycine transporter" evidence="8">
    <location>
        <begin position="105"/>
        <end position="179"/>
    </location>
</feature>
<evidence type="ECO:0000256" key="2">
    <source>
        <dbReference type="ARBA" id="ARBA00008193"/>
    </source>
</evidence>
<dbReference type="PANTHER" id="PTHR30506">
    <property type="entry name" value="INNER MEMBRANE PROTEIN"/>
    <property type="match status" value="1"/>
</dbReference>
<evidence type="ECO:0000256" key="5">
    <source>
        <dbReference type="ARBA" id="ARBA00022989"/>
    </source>
</evidence>
<dbReference type="InterPro" id="IPR005115">
    <property type="entry name" value="Gly_transporter"/>
</dbReference>
<evidence type="ECO:0000313" key="10">
    <source>
        <dbReference type="Proteomes" id="UP001163115"/>
    </source>
</evidence>
<proteinExistence type="inferred from homology"/>
<comment type="subcellular location">
    <subcellularLocation>
        <location evidence="1">Cell membrane</location>
        <topology evidence="1">Multi-pass membrane protein</topology>
    </subcellularLocation>
</comment>
<dbReference type="Proteomes" id="UP001163115">
    <property type="component" value="Chromosome"/>
</dbReference>
<organism evidence="9 10">
    <name type="scientific">Lacrimispora xylanolytica</name>
    <dbReference type="NCBI Taxonomy" id="29375"/>
    <lineage>
        <taxon>Bacteria</taxon>
        <taxon>Bacillati</taxon>
        <taxon>Bacillota</taxon>
        <taxon>Clostridia</taxon>
        <taxon>Lachnospirales</taxon>
        <taxon>Lachnospiraceae</taxon>
        <taxon>Lacrimispora</taxon>
    </lineage>
</organism>
<sequence length="225" mass="24219">MKVELSFFFFVEAVGTIAFASSGAMVAIKKQLDLLGVIVLGVTTAVGGGMLRDIIIGNVPPALFKDPIYVLLAFFTVMILFTIVRLNQRILDGHSIENYEKVMNIFDAVGLGAFTVVGIDTAILSGYGKYHFLIIFLGVITGVGGGILRDIMAGQTPYVLRKHIYASASIAGAILYAVLLGHMNGNAAMLCGACTVILIRLLATKYCWNLPTATKKMYDRKGEDS</sequence>
<feature type="transmembrane region" description="Helical" evidence="7">
    <location>
        <begin position="67"/>
        <end position="84"/>
    </location>
</feature>
<feature type="transmembrane region" description="Helical" evidence="7">
    <location>
        <begin position="187"/>
        <end position="208"/>
    </location>
</feature>
<name>A0ABY7ADX6_9FIRM</name>
<dbReference type="RefSeq" id="WP_268115231.1">
    <property type="nucleotide sequence ID" value="NZ_CP113524.1"/>
</dbReference>
<dbReference type="PANTHER" id="PTHR30506:SF3">
    <property type="entry name" value="UPF0126 INNER MEMBRANE PROTEIN YADS-RELATED"/>
    <property type="match status" value="1"/>
</dbReference>
<evidence type="ECO:0000256" key="6">
    <source>
        <dbReference type="ARBA" id="ARBA00023136"/>
    </source>
</evidence>
<feature type="transmembrane region" description="Helical" evidence="7">
    <location>
        <begin position="130"/>
        <end position="152"/>
    </location>
</feature>
<dbReference type="Pfam" id="PF03458">
    <property type="entry name" value="Gly_transporter"/>
    <property type="match status" value="2"/>
</dbReference>
<feature type="transmembrane region" description="Helical" evidence="7">
    <location>
        <begin position="34"/>
        <end position="55"/>
    </location>
</feature>
<feature type="transmembrane region" description="Helical" evidence="7">
    <location>
        <begin position="6"/>
        <end position="27"/>
    </location>
</feature>
<feature type="domain" description="Glycine transporter" evidence="8">
    <location>
        <begin position="10"/>
        <end position="83"/>
    </location>
</feature>
<protein>
    <submittedName>
        <fullName evidence="9">Trimeric intracellular cation channel family protein</fullName>
    </submittedName>
</protein>
<evidence type="ECO:0000259" key="8">
    <source>
        <dbReference type="Pfam" id="PF03458"/>
    </source>
</evidence>
<gene>
    <name evidence="9" type="ORF">OW255_00200</name>
</gene>
<comment type="similarity">
    <text evidence="2">Belongs to the UPF0126 family.</text>
</comment>
<keyword evidence="6 7" id="KW-0472">Membrane</keyword>
<keyword evidence="5 7" id="KW-1133">Transmembrane helix</keyword>
<evidence type="ECO:0000313" key="9">
    <source>
        <dbReference type="EMBL" id="WAJ23988.1"/>
    </source>
</evidence>
<feature type="transmembrane region" description="Helical" evidence="7">
    <location>
        <begin position="164"/>
        <end position="181"/>
    </location>
</feature>
<keyword evidence="4 7" id="KW-0812">Transmembrane</keyword>